<sequence>MSEHVADAGEVKRALDRLLAWPDIARSPQLAKFLSYIVERRLNGDAQTIKAYSIAVDVFGRPPDFDPQADPIVRVQARRLRGLLDQYYLGPGVDEALRIQLPIGRYVPEFTEASAVTPAQVIGQEAEPARLAPASHRPRGHITISWFVLLVLALGATAITYSLATWGPRREQQVAAAGAIQMPKLRVMEFQNLTGDPTITAAISALAIEVVTGFAPFTNVAVSLGSRSDLTAQQSQREGYELSGVVRRAPTDAGLYQVSAILTDLEANSIVWNRSFEATQQQLIGRAGIDAISMDMLLLVGNTRGPLHARAWDFLERTDASGQQNFYLCTVQFVMYRTTLSAGAAERANACIQSLPESQQNTGMVLAAKASLIAEGGLATQQTAEDYAARMQQAEALLDAAMQQAPTSFFVWEQRARLHEVTGMHDRAESEYGTALQLNPASVDATAAHARHLALIGRMSEALPLAQKAIESVPLTRIPSWFYCVPALGALRAGALDRALSQARTCARADIELGSVLALVAAQRSGDAETVARQLPRVLEVPNFRNFGIVTYLGRRIGDPVLLEEIGASLAEVGVPAQSLISAY</sequence>
<evidence type="ECO:0008006" key="4">
    <source>
        <dbReference type="Google" id="ProtNLM"/>
    </source>
</evidence>
<keyword evidence="1" id="KW-1133">Transmembrane helix</keyword>
<dbReference type="Proteomes" id="UP000825799">
    <property type="component" value="Chromosome"/>
</dbReference>
<keyword evidence="1" id="KW-0812">Transmembrane</keyword>
<evidence type="ECO:0000313" key="2">
    <source>
        <dbReference type="EMBL" id="QYO75838.1"/>
    </source>
</evidence>
<feature type="transmembrane region" description="Helical" evidence="1">
    <location>
        <begin position="144"/>
        <end position="164"/>
    </location>
</feature>
<keyword evidence="1" id="KW-0472">Membrane</keyword>
<evidence type="ECO:0000256" key="1">
    <source>
        <dbReference type="SAM" id="Phobius"/>
    </source>
</evidence>
<dbReference type="RefSeq" id="WP_220304333.1">
    <property type="nucleotide sequence ID" value="NZ_CP080590.1"/>
</dbReference>
<proteinExistence type="predicted"/>
<accession>A0ABX8WAN0</accession>
<keyword evidence="3" id="KW-1185">Reference proteome</keyword>
<name>A0ABX8WAN0_9HYPH</name>
<dbReference type="SUPFAM" id="SSF48452">
    <property type="entry name" value="TPR-like"/>
    <property type="match status" value="1"/>
</dbReference>
<dbReference type="Gene3D" id="1.25.40.10">
    <property type="entry name" value="Tetratricopeptide repeat domain"/>
    <property type="match status" value="1"/>
</dbReference>
<organism evidence="2 3">
    <name type="scientific">Devosia salina</name>
    <dbReference type="NCBI Taxonomy" id="2860336"/>
    <lineage>
        <taxon>Bacteria</taxon>
        <taxon>Pseudomonadati</taxon>
        <taxon>Pseudomonadota</taxon>
        <taxon>Alphaproteobacteria</taxon>
        <taxon>Hyphomicrobiales</taxon>
        <taxon>Devosiaceae</taxon>
        <taxon>Devosia</taxon>
    </lineage>
</organism>
<reference evidence="2 3" key="1">
    <citation type="submission" date="2021-08" db="EMBL/GenBank/DDBJ databases">
        <title>Devosia salina sp. nov., isolated from the South China Sea sediment.</title>
        <authorList>
            <person name="Zhou Z."/>
        </authorList>
    </citation>
    <scope>NUCLEOTIDE SEQUENCE [LARGE SCALE GENOMIC DNA]</scope>
    <source>
        <strain evidence="2 3">SCS-3</strain>
    </source>
</reference>
<protein>
    <recommendedName>
        <fullName evidence="4">Tetratricopeptide repeat protein</fullName>
    </recommendedName>
</protein>
<evidence type="ECO:0000313" key="3">
    <source>
        <dbReference type="Proteomes" id="UP000825799"/>
    </source>
</evidence>
<dbReference type="EMBL" id="CP080590">
    <property type="protein sequence ID" value="QYO75838.1"/>
    <property type="molecule type" value="Genomic_DNA"/>
</dbReference>
<dbReference type="InterPro" id="IPR011990">
    <property type="entry name" value="TPR-like_helical_dom_sf"/>
</dbReference>
<gene>
    <name evidence="2" type="ORF">K1X15_14530</name>
</gene>